<dbReference type="PANTHER" id="PTHR44757">
    <property type="entry name" value="DIGUANYLATE CYCLASE DGCP"/>
    <property type="match status" value="1"/>
</dbReference>
<feature type="compositionally biased region" description="Gly residues" evidence="3">
    <location>
        <begin position="947"/>
        <end position="957"/>
    </location>
</feature>
<feature type="domain" description="PAS" evidence="5">
    <location>
        <begin position="145"/>
        <end position="198"/>
    </location>
</feature>
<protein>
    <recommendedName>
        <fullName evidence="8">Nickel transporter</fullName>
    </recommendedName>
</protein>
<evidence type="ECO:0000256" key="1">
    <source>
        <dbReference type="PROSITE-ProRule" id="PRU00169"/>
    </source>
</evidence>
<feature type="region of interest" description="Disordered" evidence="3">
    <location>
        <begin position="888"/>
        <end position="907"/>
    </location>
</feature>
<dbReference type="CDD" id="cd00130">
    <property type="entry name" value="PAS"/>
    <property type="match status" value="2"/>
</dbReference>
<feature type="compositionally biased region" description="Low complexity" evidence="3">
    <location>
        <begin position="637"/>
        <end position="654"/>
    </location>
</feature>
<dbReference type="InterPro" id="IPR035965">
    <property type="entry name" value="PAS-like_dom_sf"/>
</dbReference>
<evidence type="ECO:0000313" key="6">
    <source>
        <dbReference type="EMBL" id="GHA45735.1"/>
    </source>
</evidence>
<keyword evidence="2" id="KW-0175">Coiled coil</keyword>
<feature type="compositionally biased region" description="Low complexity" evidence="3">
    <location>
        <begin position="755"/>
        <end position="767"/>
    </location>
</feature>
<dbReference type="NCBIfam" id="TIGR00229">
    <property type="entry name" value="sensory_box"/>
    <property type="match status" value="2"/>
</dbReference>
<feature type="compositionally biased region" description="Low complexity" evidence="3">
    <location>
        <begin position="1412"/>
        <end position="1426"/>
    </location>
</feature>
<dbReference type="SMART" id="SM00091">
    <property type="entry name" value="PAS"/>
    <property type="match status" value="2"/>
</dbReference>
<feature type="compositionally biased region" description="Low complexity" evidence="3">
    <location>
        <begin position="1111"/>
        <end position="1159"/>
    </location>
</feature>
<feature type="domain" description="Response regulatory" evidence="4">
    <location>
        <begin position="1566"/>
        <end position="1682"/>
    </location>
</feature>
<accession>A0ABQ3CVE2</accession>
<feature type="region of interest" description="Disordered" evidence="3">
    <location>
        <begin position="579"/>
        <end position="833"/>
    </location>
</feature>
<dbReference type="PROSITE" id="PS50110">
    <property type="entry name" value="RESPONSE_REGULATORY"/>
    <property type="match status" value="1"/>
</dbReference>
<dbReference type="PANTHER" id="PTHR44757:SF2">
    <property type="entry name" value="BIOFILM ARCHITECTURE MAINTENANCE PROTEIN MBAA"/>
    <property type="match status" value="1"/>
</dbReference>
<evidence type="ECO:0000313" key="7">
    <source>
        <dbReference type="Proteomes" id="UP000653644"/>
    </source>
</evidence>
<feature type="compositionally biased region" description="Low complexity" evidence="3">
    <location>
        <begin position="692"/>
        <end position="715"/>
    </location>
</feature>
<dbReference type="EMBL" id="BMVN01000023">
    <property type="protein sequence ID" value="GHA45735.1"/>
    <property type="molecule type" value="Genomic_DNA"/>
</dbReference>
<feature type="compositionally biased region" description="Low complexity" evidence="3">
    <location>
        <begin position="1082"/>
        <end position="1091"/>
    </location>
</feature>
<feature type="compositionally biased region" description="Low complexity" evidence="3">
    <location>
        <begin position="776"/>
        <end position="792"/>
    </location>
</feature>
<gene>
    <name evidence="6" type="ORF">GCM10010345_57870</name>
</gene>
<feature type="compositionally biased region" description="Basic and acidic residues" evidence="3">
    <location>
        <begin position="981"/>
        <end position="997"/>
    </location>
</feature>
<feature type="compositionally biased region" description="Polar residues" evidence="3">
    <location>
        <begin position="1238"/>
        <end position="1247"/>
    </location>
</feature>
<dbReference type="SUPFAM" id="SSF55785">
    <property type="entry name" value="PYP-like sensor domain (PAS domain)"/>
    <property type="match status" value="2"/>
</dbReference>
<keyword evidence="7" id="KW-1185">Reference proteome</keyword>
<proteinExistence type="predicted"/>
<sequence>MSSRPSRGAARLAAILDALPDALVLVNANGTVVNANTIALEAFETPGTALVGRGLLDLLPEFDSRLIPGSMRRPDHMDPTGRTKPTRMVARRTDGTEFPVEVTSANLENGQQAYDGYGYTGDELLMLVVRDLSGTVDTEAELARSQRQTEMILRAAAEGVVGTDTDGRIVLVNPAAAQILGYRAGELGGKELHTLVLHSRADGSPFPYDESPLADTLRSGRKHRVRGQVLWSKGEKKVPVDLTTAPVRDGDQLVGAVMTFTDRRPYDALVEEKDALEKAHAEELEQLSEEHASDLTALRQRHVTEIEELREQHTEELAAGEERYAALAEREKDRYEALAGRHEQLLTLLGQSLRGPLDELRRELSALAADDAGQLWPEANQVLHHLSAGYSRITTLIDNVLGYQRLDAGSENITRTKVMLDAVVAAGVDGAVELIGPGRVQFAVHAPPIEAEVDPQRLATALAHLVADVAGVDATGNTPVSAGGYLDNTVVVAAAQRGAVARIEVRGPYAGGDPVHEPIVRGIVRAHGGVLQTHEVPGMSGSAYVLEVPLGGGAGAVAAGAPGAAGAAAAPVAVRVPDGGEGGADDAGAAGQGPGGGRRRARRASTDAFLDSDVTGAGDAGETEAPAPTGRRRRRAAAPAEEGAAVPAEGAENASGGTGRRRGRPADNAEAGEGTAEDVSEGSVVTSAEQRAGAAASGTGLGGTVPPQGVPVPTGRRARHDSGAPQAALPPALPAAGSEPGARAVPPEGGTVVPAQGGEADAAEGAQPTGRRRRALAAAAERAAAQEAGGARTVFALPPAEADRSPDTPGPEGGAADTTGTGTGAGAAVPVPPGGGAAAVPGAGVPVAPGAGGQAAPGAGAPAALGVGVPVAPGAGVPVAPGTGGQVTPGAPVAPGAGAPVGPDAGVPAGGPVAPGAGVPAGGPVTPGVGVPVAPGAVAPAVPGTGPATGGRPGVAGAGPLPGQVQVPARMPVSVEGFPGDDGRHDAVPLDQADDHTPPQPHPTSAPTGRRRRAVAQPAEAARTVAPATGQPPAQPLPAPAASGQVPQGTAVPPGPGQGTPAHSVPAQGSAVPPGPGPGNPVQPGATAPGTPGHPAPAPVAPGQPAPAPAAPASATPAHGMPAQGTPGQAPQGQGTAPHLAPAQPGTPAAATPVASPGALPLPAEAGTGQVPAGTQAAPAPPGVPQQWPGADDTSGTGTRTPVPGAPAADVPRQWPGSGDASGAKAPGTPGADVPQQWPGTGDTSGTGIPAPGAPAGGRPQRVALPLPAEAAPGTPVDPDSTQGRAISVRTLGQGVPFARQAAQVQQPTATPPPHAPGGSGRRRKLGTRPDPGPAGQESQPDQAARPHPSAEPASAHPTPTGQPSPGDQNPLAGQPSLPHPSPTAPAPVPQSSLGGQARPAQGTEGGGRSYAIGAPEPDAAEGPEPLDGPGGAVEVADTPRPQPLDDELPPEPLDNPRRLLVWPAPDVTTQQALSDRGYRPVIVHSREEVDAQIAAFPAALFVDPLTGPITRTALQSLRQAAVAAEVPVLVTAGLGQATREAAYGADPAVLLKALAPRDSEQHPPRVLLIEEHAEIALALTATLERRGMQVARAANDNDAVTLAGQFRPNLVVMDLMQVHRRRAGIVDWLRANGQLNRTPLVVYTAAVDPADLPRLASGETVLFLAERSTSGEVQSRIVDLLARIGTN</sequence>
<feature type="compositionally biased region" description="Low complexity" evidence="3">
    <location>
        <begin position="1169"/>
        <end position="1178"/>
    </location>
</feature>
<feature type="coiled-coil region" evidence="2">
    <location>
        <begin position="266"/>
        <end position="345"/>
    </location>
</feature>
<evidence type="ECO:0000256" key="2">
    <source>
        <dbReference type="SAM" id="Coils"/>
    </source>
</evidence>
<comment type="caution">
    <text evidence="6">The sequence shown here is derived from an EMBL/GenBank/DDBJ whole genome shotgun (WGS) entry which is preliminary data.</text>
</comment>
<dbReference type="InterPro" id="IPR052155">
    <property type="entry name" value="Biofilm_reg_signaling"/>
</dbReference>
<dbReference type="InterPro" id="IPR013767">
    <property type="entry name" value="PAS_fold"/>
</dbReference>
<evidence type="ECO:0000259" key="4">
    <source>
        <dbReference type="PROSITE" id="PS50110"/>
    </source>
</evidence>
<dbReference type="Pfam" id="PF00989">
    <property type="entry name" value="PAS"/>
    <property type="match status" value="2"/>
</dbReference>
<dbReference type="InterPro" id="IPR011006">
    <property type="entry name" value="CheY-like_superfamily"/>
</dbReference>
<name>A0ABQ3CVE2_9ACTN</name>
<keyword evidence="1" id="KW-0597">Phosphoprotein</keyword>
<dbReference type="Gene3D" id="3.30.450.20">
    <property type="entry name" value="PAS domain"/>
    <property type="match status" value="2"/>
</dbReference>
<dbReference type="PROSITE" id="PS50112">
    <property type="entry name" value="PAS"/>
    <property type="match status" value="1"/>
</dbReference>
<dbReference type="RefSeq" id="WP_229917383.1">
    <property type="nucleotide sequence ID" value="NZ_BMVN01000023.1"/>
</dbReference>
<feature type="modified residue" description="4-aspartylphosphate" evidence="1">
    <location>
        <position position="1615"/>
    </location>
</feature>
<feature type="compositionally biased region" description="Low complexity" evidence="3">
    <location>
        <begin position="1299"/>
        <end position="1309"/>
    </location>
</feature>
<dbReference type="Proteomes" id="UP000653644">
    <property type="component" value="Unassembled WGS sequence"/>
</dbReference>
<evidence type="ECO:0008006" key="8">
    <source>
        <dbReference type="Google" id="ProtNLM"/>
    </source>
</evidence>
<organism evidence="6 7">
    <name type="scientific">Streptomyces canarius</name>
    <dbReference type="NCBI Taxonomy" id="285453"/>
    <lineage>
        <taxon>Bacteria</taxon>
        <taxon>Bacillati</taxon>
        <taxon>Actinomycetota</taxon>
        <taxon>Actinomycetes</taxon>
        <taxon>Kitasatosporales</taxon>
        <taxon>Streptomycetaceae</taxon>
        <taxon>Streptomyces</taxon>
    </lineage>
</organism>
<dbReference type="InterPro" id="IPR000014">
    <property type="entry name" value="PAS"/>
</dbReference>
<feature type="compositionally biased region" description="Pro residues" evidence="3">
    <location>
        <begin position="1092"/>
        <end position="1110"/>
    </location>
</feature>
<feature type="region of interest" description="Disordered" evidence="3">
    <location>
        <begin position="944"/>
        <end position="1463"/>
    </location>
</feature>
<feature type="compositionally biased region" description="Pro residues" evidence="3">
    <location>
        <begin position="1378"/>
        <end position="1389"/>
    </location>
</feature>
<dbReference type="InterPro" id="IPR001789">
    <property type="entry name" value="Sig_transdc_resp-reg_receiver"/>
</dbReference>
<feature type="compositionally biased region" description="Low complexity" evidence="3">
    <location>
        <begin position="1344"/>
        <end position="1360"/>
    </location>
</feature>
<dbReference type="CDD" id="cd00156">
    <property type="entry name" value="REC"/>
    <property type="match status" value="1"/>
</dbReference>
<dbReference type="SUPFAM" id="SSF52172">
    <property type="entry name" value="CheY-like"/>
    <property type="match status" value="1"/>
</dbReference>
<evidence type="ECO:0000256" key="3">
    <source>
        <dbReference type="SAM" id="MobiDB-lite"/>
    </source>
</evidence>
<dbReference type="Gene3D" id="3.40.50.2300">
    <property type="match status" value="1"/>
</dbReference>
<evidence type="ECO:0000259" key="5">
    <source>
        <dbReference type="PROSITE" id="PS50112"/>
    </source>
</evidence>
<feature type="compositionally biased region" description="Low complexity" evidence="3">
    <location>
        <begin position="723"/>
        <end position="742"/>
    </location>
</feature>
<reference evidence="7" key="1">
    <citation type="journal article" date="2019" name="Int. J. Syst. Evol. Microbiol.">
        <title>The Global Catalogue of Microorganisms (GCM) 10K type strain sequencing project: providing services to taxonomists for standard genome sequencing and annotation.</title>
        <authorList>
            <consortium name="The Broad Institute Genomics Platform"/>
            <consortium name="The Broad Institute Genome Sequencing Center for Infectious Disease"/>
            <person name="Wu L."/>
            <person name="Ma J."/>
        </authorList>
    </citation>
    <scope>NUCLEOTIDE SEQUENCE [LARGE SCALE GENOMIC DNA]</scope>
    <source>
        <strain evidence="7">JCM 4733</strain>
    </source>
</reference>
<dbReference type="SMART" id="SM00448">
    <property type="entry name" value="REC"/>
    <property type="match status" value="1"/>
</dbReference>